<dbReference type="EMBL" id="JACAGB010000002">
    <property type="protein sequence ID" value="KAF6382607.1"/>
    <property type="molecule type" value="Genomic_DNA"/>
</dbReference>
<proteinExistence type="predicted"/>
<evidence type="ECO:0000256" key="1">
    <source>
        <dbReference type="SAM" id="Phobius"/>
    </source>
</evidence>
<keyword evidence="1" id="KW-0812">Transmembrane</keyword>
<dbReference type="AlphaFoldDB" id="A0A7J8A7R0"/>
<protein>
    <submittedName>
        <fullName evidence="2">Uncharacterized protein</fullName>
    </submittedName>
</protein>
<keyword evidence="1" id="KW-1133">Transmembrane helix</keyword>
<keyword evidence="3" id="KW-1185">Reference proteome</keyword>
<dbReference type="Proteomes" id="UP000558488">
    <property type="component" value="Unassembled WGS sequence"/>
</dbReference>
<gene>
    <name evidence="2" type="ORF">mPipKuh1_008963</name>
</gene>
<name>A0A7J8A7R0_PIPKU</name>
<reference evidence="2 3" key="1">
    <citation type="journal article" date="2020" name="Nature">
        <title>Six reference-quality genomes reveal evolution of bat adaptations.</title>
        <authorList>
            <person name="Jebb D."/>
            <person name="Huang Z."/>
            <person name="Pippel M."/>
            <person name="Hughes G.M."/>
            <person name="Lavrichenko K."/>
            <person name="Devanna P."/>
            <person name="Winkler S."/>
            <person name="Jermiin L.S."/>
            <person name="Skirmuntt E.C."/>
            <person name="Katzourakis A."/>
            <person name="Burkitt-Gray L."/>
            <person name="Ray D.A."/>
            <person name="Sullivan K.A.M."/>
            <person name="Roscito J.G."/>
            <person name="Kirilenko B.M."/>
            <person name="Davalos L.M."/>
            <person name="Corthals A.P."/>
            <person name="Power M.L."/>
            <person name="Jones G."/>
            <person name="Ransome R.D."/>
            <person name="Dechmann D.K.N."/>
            <person name="Locatelli A.G."/>
            <person name="Puechmaille S.J."/>
            <person name="Fedrigo O."/>
            <person name="Jarvis E.D."/>
            <person name="Hiller M."/>
            <person name="Vernes S.C."/>
            <person name="Myers E.W."/>
            <person name="Teeling E.C."/>
        </authorList>
    </citation>
    <scope>NUCLEOTIDE SEQUENCE [LARGE SCALE GENOMIC DNA]</scope>
    <source>
        <strain evidence="2">MPipKuh1</strain>
        <tissue evidence="2">Flight muscle</tissue>
    </source>
</reference>
<evidence type="ECO:0000313" key="2">
    <source>
        <dbReference type="EMBL" id="KAF6382607.1"/>
    </source>
</evidence>
<evidence type="ECO:0000313" key="3">
    <source>
        <dbReference type="Proteomes" id="UP000558488"/>
    </source>
</evidence>
<organism evidence="2 3">
    <name type="scientific">Pipistrellus kuhlii</name>
    <name type="common">Kuhl's pipistrelle</name>
    <dbReference type="NCBI Taxonomy" id="59472"/>
    <lineage>
        <taxon>Eukaryota</taxon>
        <taxon>Metazoa</taxon>
        <taxon>Chordata</taxon>
        <taxon>Craniata</taxon>
        <taxon>Vertebrata</taxon>
        <taxon>Euteleostomi</taxon>
        <taxon>Mammalia</taxon>
        <taxon>Eutheria</taxon>
        <taxon>Laurasiatheria</taxon>
        <taxon>Chiroptera</taxon>
        <taxon>Yangochiroptera</taxon>
        <taxon>Vespertilionidae</taxon>
        <taxon>Pipistrellus</taxon>
    </lineage>
</organism>
<accession>A0A7J8A7R0</accession>
<sequence>MVESLGVSTVPRVFNLVGPQTSASICSSNGNRKLHPVRWSLFSFTPAILPTPFMDRAIGKCGHLSRILSRILTSQILSALVYFIYTSIVGLFYLHLIRRGKSASIWNIPTELPLGPMAEIA</sequence>
<comment type="caution">
    <text evidence="2">The sequence shown here is derived from an EMBL/GenBank/DDBJ whole genome shotgun (WGS) entry which is preliminary data.</text>
</comment>
<feature type="transmembrane region" description="Helical" evidence="1">
    <location>
        <begin position="76"/>
        <end position="96"/>
    </location>
</feature>
<keyword evidence="1" id="KW-0472">Membrane</keyword>